<keyword evidence="1" id="KW-0732">Signal</keyword>
<keyword evidence="3" id="KW-1185">Reference proteome</keyword>
<evidence type="ECO:0000256" key="1">
    <source>
        <dbReference type="SAM" id="SignalP"/>
    </source>
</evidence>
<dbReference type="Proteomes" id="UP001219934">
    <property type="component" value="Unassembled WGS sequence"/>
</dbReference>
<sequence>MKIAYVLLLLSVGVMSVVLFEAGLQEMKLIKFRARIVDTMTETVREEQAIVVLKTELEQLKNTVMPMNTNILDIRKKKEAIEQLTQDFTQRVQSCNNEKVGAENKKTETEAAIEGLKAGHEDAKLKAALEMHVLKQQILEREISICAFADTTKDEARSLCGMSQAVQIS</sequence>
<proteinExistence type="predicted"/>
<evidence type="ECO:0000313" key="2">
    <source>
        <dbReference type="EMBL" id="KAJ4931536.1"/>
    </source>
</evidence>
<feature type="chain" id="PRO_5042206768" evidence="1">
    <location>
        <begin position="17"/>
        <end position="169"/>
    </location>
</feature>
<reference evidence="2" key="1">
    <citation type="submission" date="2022-11" db="EMBL/GenBank/DDBJ databases">
        <title>Chromosome-level genome of Pogonophryne albipinna.</title>
        <authorList>
            <person name="Jo E."/>
        </authorList>
    </citation>
    <scope>NUCLEOTIDE SEQUENCE</scope>
    <source>
        <strain evidence="2">SGF0006</strain>
        <tissue evidence="2">Muscle</tissue>
    </source>
</reference>
<organism evidence="2 3">
    <name type="scientific">Pogonophryne albipinna</name>
    <dbReference type="NCBI Taxonomy" id="1090488"/>
    <lineage>
        <taxon>Eukaryota</taxon>
        <taxon>Metazoa</taxon>
        <taxon>Chordata</taxon>
        <taxon>Craniata</taxon>
        <taxon>Vertebrata</taxon>
        <taxon>Euteleostomi</taxon>
        <taxon>Actinopterygii</taxon>
        <taxon>Neopterygii</taxon>
        <taxon>Teleostei</taxon>
        <taxon>Neoteleostei</taxon>
        <taxon>Acanthomorphata</taxon>
        <taxon>Eupercaria</taxon>
        <taxon>Perciformes</taxon>
        <taxon>Notothenioidei</taxon>
        <taxon>Pogonophryne</taxon>
    </lineage>
</organism>
<accession>A0AAD6FF45</accession>
<name>A0AAD6FF45_9TELE</name>
<comment type="caution">
    <text evidence="2">The sequence shown here is derived from an EMBL/GenBank/DDBJ whole genome shotgun (WGS) entry which is preliminary data.</text>
</comment>
<evidence type="ECO:0000313" key="3">
    <source>
        <dbReference type="Proteomes" id="UP001219934"/>
    </source>
</evidence>
<dbReference type="EMBL" id="JAPTMU010000015">
    <property type="protein sequence ID" value="KAJ4931536.1"/>
    <property type="molecule type" value="Genomic_DNA"/>
</dbReference>
<gene>
    <name evidence="2" type="ORF">JOQ06_025831</name>
</gene>
<feature type="signal peptide" evidence="1">
    <location>
        <begin position="1"/>
        <end position="16"/>
    </location>
</feature>
<protein>
    <submittedName>
        <fullName evidence="2">Uncharacterized protein</fullName>
    </submittedName>
</protein>
<dbReference type="AlphaFoldDB" id="A0AAD6FF45"/>